<dbReference type="PANTHER" id="PTHR31683:SF18">
    <property type="entry name" value="PECTATE LYASE 21-RELATED"/>
    <property type="match status" value="1"/>
</dbReference>
<protein>
    <submittedName>
        <fullName evidence="4">Pectate lyase</fullName>
    </submittedName>
</protein>
<comment type="subcellular location">
    <subcellularLocation>
        <location evidence="2">Secreted</location>
    </subcellularLocation>
</comment>
<feature type="domain" description="Pectate lyase" evidence="3">
    <location>
        <begin position="13"/>
        <end position="185"/>
    </location>
</feature>
<dbReference type="InterPro" id="IPR012334">
    <property type="entry name" value="Pectin_lyas_fold"/>
</dbReference>
<organism evidence="4 5">
    <name type="scientific">Micromonospora deserti</name>
    <dbReference type="NCBI Taxonomy" id="2070366"/>
    <lineage>
        <taxon>Bacteria</taxon>
        <taxon>Bacillati</taxon>
        <taxon>Actinomycetota</taxon>
        <taxon>Actinomycetes</taxon>
        <taxon>Micromonosporales</taxon>
        <taxon>Micromonosporaceae</taxon>
        <taxon>Micromonospora</taxon>
    </lineage>
</organism>
<dbReference type="GO" id="GO:0005576">
    <property type="term" value="C:extracellular region"/>
    <property type="evidence" value="ECO:0007669"/>
    <property type="project" value="UniProtKB-SubCell"/>
</dbReference>
<evidence type="ECO:0000259" key="3">
    <source>
        <dbReference type="SMART" id="SM00656"/>
    </source>
</evidence>
<reference evidence="4 5" key="1">
    <citation type="submission" date="2018-01" db="EMBL/GenBank/DDBJ databases">
        <title>Draft genome sequence of Salinispora sp. 13K206.</title>
        <authorList>
            <person name="Sahin N."/>
            <person name="Saygin H."/>
            <person name="Ay H."/>
        </authorList>
    </citation>
    <scope>NUCLEOTIDE SEQUENCE [LARGE SCALE GENOMIC DNA]</scope>
    <source>
        <strain evidence="4 5">13K206</strain>
    </source>
</reference>
<dbReference type="SUPFAM" id="SSF51126">
    <property type="entry name" value="Pectin lyase-like"/>
    <property type="match status" value="1"/>
</dbReference>
<gene>
    <name evidence="4" type="ORF">C1I99_31740</name>
</gene>
<comment type="similarity">
    <text evidence="2">Belongs to the polysaccharide lyase 1 family.</text>
</comment>
<keyword evidence="1 2" id="KW-0456">Lyase</keyword>
<dbReference type="RefSeq" id="WP_369122454.1">
    <property type="nucleotide sequence ID" value="NZ_POUB01000544.1"/>
</dbReference>
<dbReference type="Proteomes" id="UP000248749">
    <property type="component" value="Unassembled WGS sequence"/>
</dbReference>
<feature type="non-terminal residue" evidence="4">
    <location>
        <position position="185"/>
    </location>
</feature>
<evidence type="ECO:0000313" key="4">
    <source>
        <dbReference type="EMBL" id="PZF81890.1"/>
    </source>
</evidence>
<keyword evidence="2" id="KW-0964">Secreted</keyword>
<comment type="caution">
    <text evidence="4">The sequence shown here is derived from an EMBL/GenBank/DDBJ whole genome shotgun (WGS) entry which is preliminary data.</text>
</comment>
<accession>A0A2W2B9P7</accession>
<dbReference type="Pfam" id="PF00544">
    <property type="entry name" value="Pectate_lyase_4"/>
    <property type="match status" value="1"/>
</dbReference>
<dbReference type="InterPro" id="IPR002022">
    <property type="entry name" value="Pec_lyase"/>
</dbReference>
<name>A0A2W2B9P7_9ACTN</name>
<sequence>MNALGQNGTTGGAGGQTVTVDTASEFLDAIAQPGPLVIQVSGAIDLPGPMHDVTSDKTIVGLGSTGRITGGGLNIGLPLDDSITSPPANAVHNVIIRNLTFSGWDDDAINVQMFSHHVWMDHNSFLNTSGVDGALDVKRGSDYVTISWNHSTHDKNMLLGHSDGNAAQDEGRLHVTYHHNFFDGT</sequence>
<dbReference type="InterPro" id="IPR011050">
    <property type="entry name" value="Pectin_lyase_fold/virulence"/>
</dbReference>
<evidence type="ECO:0000256" key="1">
    <source>
        <dbReference type="ARBA" id="ARBA00023239"/>
    </source>
</evidence>
<keyword evidence="2" id="KW-0119">Carbohydrate metabolism</keyword>
<dbReference type="Gene3D" id="2.160.20.10">
    <property type="entry name" value="Single-stranded right-handed beta-helix, Pectin lyase-like"/>
    <property type="match status" value="1"/>
</dbReference>
<dbReference type="EMBL" id="POUB01000544">
    <property type="protein sequence ID" value="PZF81890.1"/>
    <property type="molecule type" value="Genomic_DNA"/>
</dbReference>
<proteinExistence type="inferred from homology"/>
<keyword evidence="5" id="KW-1185">Reference proteome</keyword>
<dbReference type="GO" id="GO:0030570">
    <property type="term" value="F:pectate lyase activity"/>
    <property type="evidence" value="ECO:0007669"/>
    <property type="project" value="InterPro"/>
</dbReference>
<dbReference type="PANTHER" id="PTHR31683">
    <property type="entry name" value="PECTATE LYASE 18-RELATED"/>
    <property type="match status" value="1"/>
</dbReference>
<dbReference type="InterPro" id="IPR045032">
    <property type="entry name" value="PEL"/>
</dbReference>
<dbReference type="SMART" id="SM00656">
    <property type="entry name" value="Amb_all"/>
    <property type="match status" value="1"/>
</dbReference>
<dbReference type="AlphaFoldDB" id="A0A2W2B9P7"/>
<dbReference type="GO" id="GO:0000272">
    <property type="term" value="P:polysaccharide catabolic process"/>
    <property type="evidence" value="ECO:0007669"/>
    <property type="project" value="UniProtKB-KW"/>
</dbReference>
<keyword evidence="2" id="KW-0624">Polysaccharide degradation</keyword>
<evidence type="ECO:0000313" key="5">
    <source>
        <dbReference type="Proteomes" id="UP000248749"/>
    </source>
</evidence>
<evidence type="ECO:0000256" key="2">
    <source>
        <dbReference type="RuleBase" id="RU361173"/>
    </source>
</evidence>